<comment type="subcellular location">
    <subcellularLocation>
        <location evidence="1">Membrane</location>
        <topology evidence="1">Single-pass membrane protein</topology>
    </subcellularLocation>
</comment>
<dbReference type="Proteomes" id="UP000036987">
    <property type="component" value="Unassembled WGS sequence"/>
</dbReference>
<evidence type="ECO:0000256" key="5">
    <source>
        <dbReference type="SAM" id="Phobius"/>
    </source>
</evidence>
<evidence type="ECO:0000256" key="3">
    <source>
        <dbReference type="ARBA" id="ARBA00022989"/>
    </source>
</evidence>
<dbReference type="OrthoDB" id="669838at2759"/>
<keyword evidence="2 5" id="KW-0812">Transmembrane</keyword>
<name>A0A0K9PEA2_ZOSMR</name>
<keyword evidence="3 5" id="KW-1133">Transmembrane helix</keyword>
<evidence type="ECO:0000259" key="6">
    <source>
        <dbReference type="Pfam" id="PF03168"/>
    </source>
</evidence>
<feature type="domain" description="Late embryogenesis abundant protein LEA-2 subgroup" evidence="6">
    <location>
        <begin position="83"/>
        <end position="166"/>
    </location>
</feature>
<protein>
    <submittedName>
        <fullName evidence="7">Harpin-induced like protein 23</fullName>
    </submittedName>
</protein>
<evidence type="ECO:0000313" key="8">
    <source>
        <dbReference type="Proteomes" id="UP000036987"/>
    </source>
</evidence>
<dbReference type="GO" id="GO:0098542">
    <property type="term" value="P:defense response to other organism"/>
    <property type="evidence" value="ECO:0007669"/>
    <property type="project" value="InterPro"/>
</dbReference>
<sequence length="208" mass="23799">MAAPPEIPSEERRQIKIRQPRLRILRCTIISASMLLITIGIVALTVWLVIKPEPVRYTVEESRIHGFKLDKNGQLKTTFHIRLTTENRNKKVSIYYDSLEVSVLYENQLLASTYLAPFHQPTCNKTRLAANLASRGVEMTGDAAKDLRLDYRSAGKVEFDVIVKARIRFLVGGIIKSKHYMLKAYCSPVVVYSPDRNELHRTFCDVHI</sequence>
<evidence type="ECO:0000256" key="4">
    <source>
        <dbReference type="ARBA" id="ARBA00023136"/>
    </source>
</evidence>
<evidence type="ECO:0000256" key="2">
    <source>
        <dbReference type="ARBA" id="ARBA00022692"/>
    </source>
</evidence>
<dbReference type="AlphaFoldDB" id="A0A0K9PEA2"/>
<accession>A0A0K9PEA2</accession>
<dbReference type="PANTHER" id="PTHR31234:SF39">
    <property type="entry name" value="HARPIN-INDUCED PROTEIN 1 CONTAINING PROTEIN, EXPRESSED"/>
    <property type="match status" value="1"/>
</dbReference>
<keyword evidence="8" id="KW-1185">Reference proteome</keyword>
<gene>
    <name evidence="7" type="ORF">ZOSMA_26G00300</name>
</gene>
<reference evidence="8" key="1">
    <citation type="journal article" date="2016" name="Nature">
        <title>The genome of the seagrass Zostera marina reveals angiosperm adaptation to the sea.</title>
        <authorList>
            <person name="Olsen J.L."/>
            <person name="Rouze P."/>
            <person name="Verhelst B."/>
            <person name="Lin Y.-C."/>
            <person name="Bayer T."/>
            <person name="Collen J."/>
            <person name="Dattolo E."/>
            <person name="De Paoli E."/>
            <person name="Dittami S."/>
            <person name="Maumus F."/>
            <person name="Michel G."/>
            <person name="Kersting A."/>
            <person name="Lauritano C."/>
            <person name="Lohaus R."/>
            <person name="Toepel M."/>
            <person name="Tonon T."/>
            <person name="Vanneste K."/>
            <person name="Amirebrahimi M."/>
            <person name="Brakel J."/>
            <person name="Bostroem C."/>
            <person name="Chovatia M."/>
            <person name="Grimwood J."/>
            <person name="Jenkins J.W."/>
            <person name="Jueterbock A."/>
            <person name="Mraz A."/>
            <person name="Stam W.T."/>
            <person name="Tice H."/>
            <person name="Bornberg-Bauer E."/>
            <person name="Green P.J."/>
            <person name="Pearson G.A."/>
            <person name="Procaccini G."/>
            <person name="Duarte C.M."/>
            <person name="Schmutz J."/>
            <person name="Reusch T.B.H."/>
            <person name="Van de Peer Y."/>
        </authorList>
    </citation>
    <scope>NUCLEOTIDE SEQUENCE [LARGE SCALE GENOMIC DNA]</scope>
    <source>
        <strain evidence="8">cv. Finnish</strain>
    </source>
</reference>
<proteinExistence type="predicted"/>
<evidence type="ECO:0000313" key="7">
    <source>
        <dbReference type="EMBL" id="KMZ67281.1"/>
    </source>
</evidence>
<dbReference type="GO" id="GO:0016020">
    <property type="term" value="C:membrane"/>
    <property type="evidence" value="ECO:0007669"/>
    <property type="project" value="UniProtKB-SubCell"/>
</dbReference>
<evidence type="ECO:0000256" key="1">
    <source>
        <dbReference type="ARBA" id="ARBA00004167"/>
    </source>
</evidence>
<dbReference type="EMBL" id="LFYR01000915">
    <property type="protein sequence ID" value="KMZ67281.1"/>
    <property type="molecule type" value="Genomic_DNA"/>
</dbReference>
<dbReference type="PANTHER" id="PTHR31234">
    <property type="entry name" value="LATE EMBRYOGENESIS ABUNDANT (LEA) HYDROXYPROLINE-RICH GLYCOPROTEIN FAMILY"/>
    <property type="match status" value="1"/>
</dbReference>
<dbReference type="InterPro" id="IPR004864">
    <property type="entry name" value="LEA_2"/>
</dbReference>
<feature type="transmembrane region" description="Helical" evidence="5">
    <location>
        <begin position="24"/>
        <end position="50"/>
    </location>
</feature>
<dbReference type="Pfam" id="PF03168">
    <property type="entry name" value="LEA_2"/>
    <property type="match status" value="1"/>
</dbReference>
<dbReference type="InterPro" id="IPR044839">
    <property type="entry name" value="NDR1-like"/>
</dbReference>
<keyword evidence="4 5" id="KW-0472">Membrane</keyword>
<organism evidence="7 8">
    <name type="scientific">Zostera marina</name>
    <name type="common">Eelgrass</name>
    <dbReference type="NCBI Taxonomy" id="29655"/>
    <lineage>
        <taxon>Eukaryota</taxon>
        <taxon>Viridiplantae</taxon>
        <taxon>Streptophyta</taxon>
        <taxon>Embryophyta</taxon>
        <taxon>Tracheophyta</taxon>
        <taxon>Spermatophyta</taxon>
        <taxon>Magnoliopsida</taxon>
        <taxon>Liliopsida</taxon>
        <taxon>Zosteraceae</taxon>
        <taxon>Zostera</taxon>
    </lineage>
</organism>
<comment type="caution">
    <text evidence="7">The sequence shown here is derived from an EMBL/GenBank/DDBJ whole genome shotgun (WGS) entry which is preliminary data.</text>
</comment>
<dbReference type="OMA" id="SRYYRVH"/>